<feature type="region of interest" description="Disordered" evidence="6">
    <location>
        <begin position="563"/>
        <end position="634"/>
    </location>
</feature>
<feature type="compositionally biased region" description="Low complexity" evidence="6">
    <location>
        <begin position="1017"/>
        <end position="1034"/>
    </location>
</feature>
<feature type="compositionally biased region" description="Low complexity" evidence="6">
    <location>
        <begin position="20"/>
        <end position="29"/>
    </location>
</feature>
<evidence type="ECO:0000256" key="6">
    <source>
        <dbReference type="SAM" id="MobiDB-lite"/>
    </source>
</evidence>
<feature type="binding site" evidence="5">
    <location>
        <begin position="248"/>
        <end position="255"/>
    </location>
    <ligand>
        <name>ATP</name>
        <dbReference type="ChEBI" id="CHEBI:30616"/>
    </ligand>
</feature>
<evidence type="ECO:0000256" key="4">
    <source>
        <dbReference type="ARBA" id="ARBA00023212"/>
    </source>
</evidence>
<feature type="compositionally biased region" description="Acidic residues" evidence="6">
    <location>
        <begin position="982"/>
        <end position="994"/>
    </location>
</feature>
<dbReference type="GO" id="GO:0003777">
    <property type="term" value="F:microtubule motor activity"/>
    <property type="evidence" value="ECO:0007669"/>
    <property type="project" value="InterPro"/>
</dbReference>
<dbReference type="Gene3D" id="3.40.850.10">
    <property type="entry name" value="Kinesin motor domain"/>
    <property type="match status" value="1"/>
</dbReference>
<keyword evidence="4" id="KW-0206">Cytoskeleton</keyword>
<dbReference type="PRINTS" id="PR00380">
    <property type="entry name" value="KINESINHEAVY"/>
</dbReference>
<feature type="region of interest" description="Disordered" evidence="6">
    <location>
        <begin position="944"/>
        <end position="999"/>
    </location>
</feature>
<protein>
    <recommendedName>
        <fullName evidence="7">Kinesin motor domain-containing protein</fullName>
    </recommendedName>
</protein>
<dbReference type="AlphaFoldDB" id="A0A0K2T395"/>
<reference evidence="8" key="1">
    <citation type="submission" date="2014-05" db="EMBL/GenBank/DDBJ databases">
        <authorList>
            <person name="Chronopoulou M."/>
        </authorList>
    </citation>
    <scope>NUCLEOTIDE SEQUENCE</scope>
    <source>
        <tissue evidence="8">Whole organism</tissue>
    </source>
</reference>
<dbReference type="GO" id="GO:0007018">
    <property type="term" value="P:microtubule-based movement"/>
    <property type="evidence" value="ECO:0007669"/>
    <property type="project" value="InterPro"/>
</dbReference>
<keyword evidence="4" id="KW-0963">Cytoplasm</keyword>
<evidence type="ECO:0000259" key="7">
    <source>
        <dbReference type="PROSITE" id="PS50067"/>
    </source>
</evidence>
<dbReference type="EMBL" id="HACA01002706">
    <property type="protein sequence ID" value="CDW20067.1"/>
    <property type="molecule type" value="Transcribed_RNA"/>
</dbReference>
<feature type="domain" description="Kinesin motor" evidence="7">
    <location>
        <begin position="152"/>
        <end position="485"/>
    </location>
</feature>
<feature type="compositionally biased region" description="Low complexity" evidence="6">
    <location>
        <begin position="503"/>
        <end position="529"/>
    </location>
</feature>
<organism evidence="8">
    <name type="scientific">Lepeophtheirus salmonis</name>
    <name type="common">Salmon louse</name>
    <name type="synonym">Caligus salmonis</name>
    <dbReference type="NCBI Taxonomy" id="72036"/>
    <lineage>
        <taxon>Eukaryota</taxon>
        <taxon>Metazoa</taxon>
        <taxon>Ecdysozoa</taxon>
        <taxon>Arthropoda</taxon>
        <taxon>Crustacea</taxon>
        <taxon>Multicrustacea</taxon>
        <taxon>Hexanauplia</taxon>
        <taxon>Copepoda</taxon>
        <taxon>Siphonostomatoida</taxon>
        <taxon>Caligidae</taxon>
        <taxon>Lepeophtheirus</taxon>
    </lineage>
</organism>
<feature type="region of interest" description="Disordered" evidence="6">
    <location>
        <begin position="117"/>
        <end position="149"/>
    </location>
</feature>
<accession>A0A0K2T395</accession>
<proteinExistence type="inferred from homology"/>
<dbReference type="SMART" id="SM00129">
    <property type="entry name" value="KISc"/>
    <property type="match status" value="1"/>
</dbReference>
<evidence type="ECO:0000256" key="2">
    <source>
        <dbReference type="ARBA" id="ARBA00022741"/>
    </source>
</evidence>
<feature type="region of interest" description="Disordered" evidence="6">
    <location>
        <begin position="641"/>
        <end position="660"/>
    </location>
</feature>
<keyword evidence="5" id="KW-0505">Motor protein</keyword>
<dbReference type="GO" id="GO:0008017">
    <property type="term" value="F:microtubule binding"/>
    <property type="evidence" value="ECO:0007669"/>
    <property type="project" value="InterPro"/>
</dbReference>
<dbReference type="OrthoDB" id="6381817at2759"/>
<feature type="compositionally biased region" description="Low complexity" evidence="6">
    <location>
        <begin position="1165"/>
        <end position="1175"/>
    </location>
</feature>
<dbReference type="PANTHER" id="PTHR21608:SF7">
    <property type="entry name" value="KINESIN-LIKE PROTEIN CG14535"/>
    <property type="match status" value="1"/>
</dbReference>
<feature type="region of interest" description="Disordered" evidence="6">
    <location>
        <begin position="1"/>
        <end position="41"/>
    </location>
</feature>
<comment type="subcellular location">
    <subcellularLocation>
        <location evidence="1">Cytoplasm</location>
        <location evidence="1">Cytoskeleton</location>
    </subcellularLocation>
</comment>
<dbReference type="InterPro" id="IPR001752">
    <property type="entry name" value="Kinesin_motor_dom"/>
</dbReference>
<dbReference type="PROSITE" id="PS50067">
    <property type="entry name" value="KINESIN_MOTOR_2"/>
    <property type="match status" value="1"/>
</dbReference>
<keyword evidence="2 5" id="KW-0547">Nucleotide-binding</keyword>
<comment type="similarity">
    <text evidence="5">Belongs to the TRAFAC class myosin-kinesin ATPase superfamily. Kinesin family.</text>
</comment>
<dbReference type="InterPro" id="IPR036961">
    <property type="entry name" value="Kinesin_motor_dom_sf"/>
</dbReference>
<evidence type="ECO:0000313" key="8">
    <source>
        <dbReference type="EMBL" id="CDW20067.1"/>
    </source>
</evidence>
<feature type="region of interest" description="Disordered" evidence="6">
    <location>
        <begin position="480"/>
        <end position="551"/>
    </location>
</feature>
<dbReference type="PANTHER" id="PTHR21608">
    <property type="entry name" value="KINESIN-LIKE PROTEIN CG14535"/>
    <property type="match status" value="1"/>
</dbReference>
<feature type="compositionally biased region" description="Low complexity" evidence="6">
    <location>
        <begin position="600"/>
        <end position="629"/>
    </location>
</feature>
<evidence type="ECO:0000256" key="3">
    <source>
        <dbReference type="ARBA" id="ARBA00022840"/>
    </source>
</evidence>
<feature type="compositionally biased region" description="Low complexity" evidence="6">
    <location>
        <begin position="1"/>
        <end position="12"/>
    </location>
</feature>
<keyword evidence="3 5" id="KW-0067">ATP-binding</keyword>
<dbReference type="InterPro" id="IPR027640">
    <property type="entry name" value="Kinesin-like_fam"/>
</dbReference>
<dbReference type="GO" id="GO:0015630">
    <property type="term" value="C:microtubule cytoskeleton"/>
    <property type="evidence" value="ECO:0007669"/>
    <property type="project" value="UniProtKB-ARBA"/>
</dbReference>
<dbReference type="SUPFAM" id="SSF52540">
    <property type="entry name" value="P-loop containing nucleoside triphosphate hydrolases"/>
    <property type="match status" value="1"/>
</dbReference>
<dbReference type="Pfam" id="PF00225">
    <property type="entry name" value="Kinesin"/>
    <property type="match status" value="1"/>
</dbReference>
<evidence type="ECO:0000256" key="5">
    <source>
        <dbReference type="PROSITE-ProRule" id="PRU00283"/>
    </source>
</evidence>
<dbReference type="InterPro" id="IPR027417">
    <property type="entry name" value="P-loop_NTPase"/>
</dbReference>
<evidence type="ECO:0000256" key="1">
    <source>
        <dbReference type="ARBA" id="ARBA00004245"/>
    </source>
</evidence>
<name>A0A0K2T395_LEPSM</name>
<feature type="compositionally biased region" description="Basic residues" evidence="6">
    <location>
        <begin position="481"/>
        <end position="502"/>
    </location>
</feature>
<dbReference type="GO" id="GO:0005524">
    <property type="term" value="F:ATP binding"/>
    <property type="evidence" value="ECO:0007669"/>
    <property type="project" value="UniProtKB-UniRule"/>
</dbReference>
<feature type="region of interest" description="Disordered" evidence="6">
    <location>
        <begin position="1017"/>
        <end position="1043"/>
    </location>
</feature>
<sequence length="1213" mass="134553">MWTSSTRSASPPRSRPLVRQPQSYGSQQSQHHHQYYKQQQALQQQQLIETKYLLTRQGPLGSSSQSSAAASFFAKAHHKLNVHSNQGSRSRDSSSEERDPFPTCFCTIVHRSPPPIPSFLLKRLDNNDNNNNNNGHGDQEDHSTSSTPAGGRIKILLRVAPSHSSQNHDNFFNLDKRKRQITLYDPASIHRTQSTPSPSQTLLSAPKMFAFDGVFSSHDSQEEISSSALVDAIHSVMNGKDGTIFCFGHANLGKSKTMIGSDECSKDLGIIPTAIAWLYRAIKDRKAKSGARFSVRVSALEILSNPEEVQDLLSSYESATDGTSPGVYLANETSHLANISELRAASPEKAAFYLDASLAARSQEEKSHFLFTIHLYQYTMDNNNYSAYGHGGRSRLHLIDFGSCDRTRSHPYSGITLSGLGNAILGIFNGQKHIPHRESKVTQILKECLGSLHCNATIIAHISSEPSHYSETLHTVSVSSRLHRVRRKRMKSSSRLKSRSRLHQGSSSSDFTTTSGTSTNVSSSDLSCDTVVYRGGGSDSSGTDNEHPPSSILYGVRSLRAHHSAPNSLKGSYDDIPRPRRRTSGSKILTNGAISPRHNLSPTPTSSSRGPRSSHSSSLLLPSIPETTSKMPLNGRVPVRRQGAIQNKNSNSSSEEVSKAGRSLNTKYGYMDDHKASMINTWVEKQSTPVFQALTQFKTCDDEEITHASNKIQAQVHVMNEAKKESDKITFWSNKSLQTTLSEEKSLMSKKTREEDRTEKKVVIVDDGDDDDIPPLPPPPPMEPMTLLGTEQHPLRILSEENLTIVSSFGGSLNDIPRPEDEEEIEEKRLLEEYNKVMETFLINSNEQHKLMEFSEIKDIDRFYGNLNNNNNSLNNTNHHSSVTQVLFNNNNDNYSNNTENNINIKNNQDLLSPQKQFKLLGQSLRHPDGSSNPELNNEQHTISDLYNNNNSDSNGKERSPGNGQSDPEEINGNCKDRSIEVPDDVVEEEEEEVKEAFSKKETSRFSFRIFKFFKSNKNNNNSQKGGNTNNNGSHPRSKSCERHRFLENNKVLGLLSKKTASRSETASPVIKAPDTESVAPSVMSMDTEWEYQQQSQSQQQTSFLYPQPPPPYVNTKYGVVSGDRKSSGYDSIGGESSSLDSNEDAQLHRSSSSSHQPGGVTLKSSSSSSCSSVLKSSFSNNYAVPSSSTTSPLVLEYDELDILRMESRLQKI</sequence>
<feature type="region of interest" description="Disordered" evidence="6">
    <location>
        <begin position="1057"/>
        <end position="1175"/>
    </location>
</feature>